<comment type="caution">
    <text evidence="4">The sequence shown here is derived from an EMBL/GenBank/DDBJ whole genome shotgun (WGS) entry which is preliminary data.</text>
</comment>
<dbReference type="Pfam" id="PF17177">
    <property type="entry name" value="PPR_long"/>
    <property type="match status" value="1"/>
</dbReference>
<feature type="repeat" description="PPR" evidence="2">
    <location>
        <begin position="561"/>
        <end position="595"/>
    </location>
</feature>
<accession>A0A7J7MID2</accession>
<evidence type="ECO:0000259" key="3">
    <source>
        <dbReference type="Pfam" id="PF17177"/>
    </source>
</evidence>
<keyword evidence="5" id="KW-1185">Reference proteome</keyword>
<dbReference type="OrthoDB" id="185373at2759"/>
<sequence>MKLRPFLISKQSIANFSKPTRRFSVLSPAVSSNASSTTNLTSPRVIINFSILKNSNFKKPVFNFFFTRPIHSFQVVSDPDSEEVDSDDGPRTEFLSRFTFIMRANLSEAYPDCDKQTINGMLLVIIEKVVSELEKGTLGEMLETIANTPSQDFSQDLWKTVWEVGNSVLEDMMKERKKEQMKEFLQHDEVKEMCKFANDIGIRGDMLREFRFKWAREKMEESEGYKNLEKLRDEQNEKLEKAKKDESVREGVAVDGIDITNVDPTEEKPKAVSLPERRGKIKYKLYGVDLSDPQWAVVADNLHEAEKLITPEGPKPITGKCKLVTDKILSLTEEDDPSELLAGWVELLEPSRVDWLTLLDRLKERDARLYFKIAELLLSMEYFEPNIRDYCKLIDAHAKENRVDDAERILTKMNAKGIEPDILTLMILVYMYSKAGNLDRAKEAFENLRSLGFVPDMKAYSSMIMVYINSGQPKFAESLMREMETRDIKPTKEIYLALLKAFSELGLVDGAQRVFNTMGFAEFNPDLESCTLLVEAYEKAGDPESARHNFNYLKKYGYKPDDRCTASMISAYASKNYLDKASNLLMQLEKDGFEPGVATYTVLVDWLGKLKLVDEVEEILRKIKEKGENIPFKVQLSLCDMYSRVKDREQALQYLGIVEGKQEMLGAEEFERIISALIFGGLVNEAGRLCKIMESRGFLASEALKVSLMASQSLPRRE</sequence>
<dbReference type="Gene3D" id="1.25.40.10">
    <property type="entry name" value="Tetratricopeptide repeat domain"/>
    <property type="match status" value="3"/>
</dbReference>
<gene>
    <name evidence="4" type="ORF">GIB67_017954</name>
</gene>
<name>A0A7J7MID2_9MAGN</name>
<feature type="repeat" description="PPR" evidence="2">
    <location>
        <begin position="421"/>
        <end position="455"/>
    </location>
</feature>
<dbReference type="PANTHER" id="PTHR46862">
    <property type="entry name" value="OS07G0661900 PROTEIN"/>
    <property type="match status" value="1"/>
</dbReference>
<dbReference type="Pfam" id="PF13812">
    <property type="entry name" value="PPR_3"/>
    <property type="match status" value="1"/>
</dbReference>
<feature type="repeat" description="PPR" evidence="2">
    <location>
        <begin position="386"/>
        <end position="420"/>
    </location>
</feature>
<reference evidence="4 5" key="1">
    <citation type="journal article" date="2020" name="IScience">
        <title>Genome Sequencing of the Endangered Kingdonia uniflora (Circaeasteraceae, Ranunculales) Reveals Potential Mechanisms of Evolutionary Specialization.</title>
        <authorList>
            <person name="Sun Y."/>
            <person name="Deng T."/>
            <person name="Zhang A."/>
            <person name="Moore M.J."/>
            <person name="Landis J.B."/>
            <person name="Lin N."/>
            <person name="Zhang H."/>
            <person name="Zhang X."/>
            <person name="Huang J."/>
            <person name="Zhang X."/>
            <person name="Sun H."/>
            <person name="Wang H."/>
        </authorList>
    </citation>
    <scope>NUCLEOTIDE SEQUENCE [LARGE SCALE GENOMIC DNA]</scope>
    <source>
        <strain evidence="4">TB1705</strain>
        <tissue evidence="4">Leaf</tissue>
    </source>
</reference>
<dbReference type="PROSITE" id="PS51375">
    <property type="entry name" value="PPR"/>
    <property type="match status" value="5"/>
</dbReference>
<dbReference type="AlphaFoldDB" id="A0A7J7MID2"/>
<feature type="repeat" description="PPR" evidence="2">
    <location>
        <begin position="526"/>
        <end position="560"/>
    </location>
</feature>
<evidence type="ECO:0000256" key="2">
    <source>
        <dbReference type="PROSITE-ProRule" id="PRU00708"/>
    </source>
</evidence>
<dbReference type="SUPFAM" id="SSF81901">
    <property type="entry name" value="HCP-like"/>
    <property type="match status" value="1"/>
</dbReference>
<organism evidence="4 5">
    <name type="scientific">Kingdonia uniflora</name>
    <dbReference type="NCBI Taxonomy" id="39325"/>
    <lineage>
        <taxon>Eukaryota</taxon>
        <taxon>Viridiplantae</taxon>
        <taxon>Streptophyta</taxon>
        <taxon>Embryophyta</taxon>
        <taxon>Tracheophyta</taxon>
        <taxon>Spermatophyta</taxon>
        <taxon>Magnoliopsida</taxon>
        <taxon>Ranunculales</taxon>
        <taxon>Circaeasteraceae</taxon>
        <taxon>Kingdonia</taxon>
    </lineage>
</organism>
<feature type="domain" description="PROP1-like PPR" evidence="3">
    <location>
        <begin position="437"/>
        <end position="544"/>
    </location>
</feature>
<evidence type="ECO:0000313" key="5">
    <source>
        <dbReference type="Proteomes" id="UP000541444"/>
    </source>
</evidence>
<dbReference type="InterPro" id="IPR033443">
    <property type="entry name" value="PROP1-like_PPR_dom"/>
</dbReference>
<proteinExistence type="predicted"/>
<dbReference type="PANTHER" id="PTHR46862:SF2">
    <property type="entry name" value="OS02G0611400 PROTEIN"/>
    <property type="match status" value="1"/>
</dbReference>
<protein>
    <recommendedName>
        <fullName evidence="3">PROP1-like PPR domain-containing protein</fullName>
    </recommendedName>
</protein>
<keyword evidence="1" id="KW-0677">Repeat</keyword>
<dbReference type="NCBIfam" id="TIGR00756">
    <property type="entry name" value="PPR"/>
    <property type="match status" value="4"/>
</dbReference>
<dbReference type="Pfam" id="PF01535">
    <property type="entry name" value="PPR"/>
    <property type="match status" value="2"/>
</dbReference>
<evidence type="ECO:0000256" key="1">
    <source>
        <dbReference type="ARBA" id="ARBA00022737"/>
    </source>
</evidence>
<feature type="repeat" description="PPR" evidence="2">
    <location>
        <begin position="456"/>
        <end position="490"/>
    </location>
</feature>
<dbReference type="InterPro" id="IPR011990">
    <property type="entry name" value="TPR-like_helical_dom_sf"/>
</dbReference>
<dbReference type="InterPro" id="IPR002885">
    <property type="entry name" value="PPR_rpt"/>
</dbReference>
<evidence type="ECO:0000313" key="4">
    <source>
        <dbReference type="EMBL" id="KAF6154572.1"/>
    </source>
</evidence>
<dbReference type="Proteomes" id="UP000541444">
    <property type="component" value="Unassembled WGS sequence"/>
</dbReference>
<dbReference type="EMBL" id="JACGCM010001488">
    <property type="protein sequence ID" value="KAF6154572.1"/>
    <property type="molecule type" value="Genomic_DNA"/>
</dbReference>